<dbReference type="SUPFAM" id="SSF52540">
    <property type="entry name" value="P-loop containing nucleoside triphosphate hydrolases"/>
    <property type="match status" value="1"/>
</dbReference>
<dbReference type="EMBL" id="BIFQ01000001">
    <property type="protein sequence ID" value="GCE07040.1"/>
    <property type="molecule type" value="Genomic_DNA"/>
</dbReference>
<evidence type="ECO:0000259" key="4">
    <source>
        <dbReference type="PROSITE" id="PS50043"/>
    </source>
</evidence>
<dbReference type="Pfam" id="PF17874">
    <property type="entry name" value="TPR_MalT"/>
    <property type="match status" value="1"/>
</dbReference>
<dbReference type="PANTHER" id="PTHR44688:SF16">
    <property type="entry name" value="DNA-BINDING TRANSCRIPTIONAL ACTIVATOR DEVR_DOSR"/>
    <property type="match status" value="1"/>
</dbReference>
<dbReference type="AlphaFoldDB" id="A0A401ZJN4"/>
<dbReference type="InterPro" id="IPR036388">
    <property type="entry name" value="WH-like_DNA-bd_sf"/>
</dbReference>
<dbReference type="SUPFAM" id="SSF48452">
    <property type="entry name" value="TPR-like"/>
    <property type="match status" value="1"/>
</dbReference>
<dbReference type="Gene3D" id="1.25.40.10">
    <property type="entry name" value="Tetratricopeptide repeat domain"/>
    <property type="match status" value="1"/>
</dbReference>
<keyword evidence="1" id="KW-0805">Transcription regulation</keyword>
<dbReference type="Gene3D" id="1.10.10.10">
    <property type="entry name" value="Winged helix-like DNA-binding domain superfamily/Winged helix DNA-binding domain"/>
    <property type="match status" value="1"/>
</dbReference>
<dbReference type="Pfam" id="PF00196">
    <property type="entry name" value="GerE"/>
    <property type="match status" value="1"/>
</dbReference>
<evidence type="ECO:0000256" key="2">
    <source>
        <dbReference type="ARBA" id="ARBA00023125"/>
    </source>
</evidence>
<dbReference type="InterPro" id="IPR059106">
    <property type="entry name" value="WHD_MalT"/>
</dbReference>
<dbReference type="PROSITE" id="PS50043">
    <property type="entry name" value="HTH_LUXR_2"/>
    <property type="match status" value="1"/>
</dbReference>
<dbReference type="InterPro" id="IPR041617">
    <property type="entry name" value="TPR_MalT"/>
</dbReference>
<dbReference type="GO" id="GO:0003677">
    <property type="term" value="F:DNA binding"/>
    <property type="evidence" value="ECO:0007669"/>
    <property type="project" value="UniProtKB-KW"/>
</dbReference>
<evidence type="ECO:0000313" key="6">
    <source>
        <dbReference type="Proteomes" id="UP000287224"/>
    </source>
</evidence>
<dbReference type="Pfam" id="PF25873">
    <property type="entry name" value="WHD_MalT"/>
    <property type="match status" value="1"/>
</dbReference>
<dbReference type="SUPFAM" id="SSF46894">
    <property type="entry name" value="C-terminal effector domain of the bipartite response regulators"/>
    <property type="match status" value="1"/>
</dbReference>
<dbReference type="InterPro" id="IPR027417">
    <property type="entry name" value="P-loop_NTPase"/>
</dbReference>
<dbReference type="PROSITE" id="PS00622">
    <property type="entry name" value="HTH_LUXR_1"/>
    <property type="match status" value="1"/>
</dbReference>
<keyword evidence="6" id="KW-1185">Reference proteome</keyword>
<dbReference type="SMART" id="SM00421">
    <property type="entry name" value="HTH_LUXR"/>
    <property type="match status" value="1"/>
</dbReference>
<sequence length="913" mass="101525">MLESDLLLTRFTIPPRRAALLTRPQLLAALDQSRAVPVTLLLASAGSGKTTLLSAWASQCGDPVAWLSLDELDTTPARFWSYVVAALRKAGLRVGETTLALLHAPQAPPLNNVLTALINELSMLAQDAVLIIDDYHVVSEPAIHESLRFFLEHLPPCLHLVMASRVDPPLPLARLRARGQLVEIGEADLRLSADETANFLTHVMGLALSTEEMCLLEQRTEGWLAGLQLAGLSLRRNNRGAVFSKVFAGSHRFILDYVQEEVLAPLPEEQQRFLLQTSVLDRLNADLCQAVTGLQTSQQMLEELERAHLFLVALDEERYWYRFHLLFREVLQARLQAVWPERVARLQREAALWYQHQCMPHEALRHAQLSRDPFFVADLLEDYSERLFLQGELQMLLTWIKQLPDEVLFAHPRLATSYVLAFNLLFPFPHQQQSEQAYLSHLQQGVEALLQSESPASLSPAERDLLRHRLTVLRVWNMGVKALSDGDVERLNNFAESLQQLPQEDDAVWRQHTLGSLAMASRLAGNFPPIVAALQEEWKNPWSEQHGSQAVPTLWGLIVALIALGQLEQARDYSEILRQLIEKLGVPAPLSAYPDSFQAQLAYERDQLEDAKSAALRAIEVTAPLQYMDILVEAYDVLARACLAQGDLAGAEHALRALEQVNRAASIPLFLPWVESLQVHLWLARGELAPALDWAEHTAYRHETPFYSRERVYLALVLVYLACGHYQRALCMLTTLLRAAEPVARKGSVIAILALQVAVLQASGATQDALNALSRLLAAAESEGYRRVFLDAGEPMRQALLAFLDSAHRPPTASPAQVAYARTLLASFAAAQQPITPSAIALPPTASSLPEPLTAREQDVLNLLAQGASNHEIAERLVISLTTVKKHVGNLMLKLAAENRTHAVARARELSLL</sequence>
<organism evidence="5 6">
    <name type="scientific">Dictyobacter aurantiacus</name>
    <dbReference type="NCBI Taxonomy" id="1936993"/>
    <lineage>
        <taxon>Bacteria</taxon>
        <taxon>Bacillati</taxon>
        <taxon>Chloroflexota</taxon>
        <taxon>Ktedonobacteria</taxon>
        <taxon>Ktedonobacterales</taxon>
        <taxon>Dictyobacteraceae</taxon>
        <taxon>Dictyobacter</taxon>
    </lineage>
</organism>
<dbReference type="Gene3D" id="3.40.50.300">
    <property type="entry name" value="P-loop containing nucleotide triphosphate hydrolases"/>
    <property type="match status" value="1"/>
</dbReference>
<protein>
    <submittedName>
        <fullName evidence="5">LuxR family transcriptional regulator</fullName>
    </submittedName>
</protein>
<name>A0A401ZJN4_9CHLR</name>
<dbReference type="PRINTS" id="PR00038">
    <property type="entry name" value="HTHLUXR"/>
</dbReference>
<keyword evidence="2" id="KW-0238">DNA-binding</keyword>
<dbReference type="CDD" id="cd06170">
    <property type="entry name" value="LuxR_C_like"/>
    <property type="match status" value="1"/>
</dbReference>
<proteinExistence type="predicted"/>
<dbReference type="GO" id="GO:0006355">
    <property type="term" value="P:regulation of DNA-templated transcription"/>
    <property type="evidence" value="ECO:0007669"/>
    <property type="project" value="InterPro"/>
</dbReference>
<dbReference type="OrthoDB" id="1137593at2"/>
<feature type="domain" description="HTH luxR-type" evidence="4">
    <location>
        <begin position="846"/>
        <end position="911"/>
    </location>
</feature>
<gene>
    <name evidence="5" type="ORF">KDAU_43690</name>
</gene>
<dbReference type="InterPro" id="IPR011990">
    <property type="entry name" value="TPR-like_helical_dom_sf"/>
</dbReference>
<dbReference type="InterPro" id="IPR000792">
    <property type="entry name" value="Tscrpt_reg_LuxR_C"/>
</dbReference>
<dbReference type="RefSeq" id="WP_126597990.1">
    <property type="nucleotide sequence ID" value="NZ_BIFQ01000001.1"/>
</dbReference>
<keyword evidence="3" id="KW-0804">Transcription</keyword>
<dbReference type="PANTHER" id="PTHR44688">
    <property type="entry name" value="DNA-BINDING TRANSCRIPTIONAL ACTIVATOR DEVR_DOSR"/>
    <property type="match status" value="1"/>
</dbReference>
<comment type="caution">
    <text evidence="5">The sequence shown here is derived from an EMBL/GenBank/DDBJ whole genome shotgun (WGS) entry which is preliminary data.</text>
</comment>
<accession>A0A401ZJN4</accession>
<reference evidence="6" key="1">
    <citation type="submission" date="2018-12" db="EMBL/GenBank/DDBJ databases">
        <title>Tengunoibacter tsumagoiensis gen. nov., sp. nov., Dictyobacter kobayashii sp. nov., D. alpinus sp. nov., and D. joshuensis sp. nov. and description of Dictyobacteraceae fam. nov. within the order Ktedonobacterales isolated from Tengu-no-mugimeshi.</title>
        <authorList>
            <person name="Wang C.M."/>
            <person name="Zheng Y."/>
            <person name="Sakai Y."/>
            <person name="Toyoda A."/>
            <person name="Minakuchi Y."/>
            <person name="Abe K."/>
            <person name="Yokota A."/>
            <person name="Yabe S."/>
        </authorList>
    </citation>
    <scope>NUCLEOTIDE SEQUENCE [LARGE SCALE GENOMIC DNA]</scope>
    <source>
        <strain evidence="6">S-27</strain>
    </source>
</reference>
<dbReference type="Proteomes" id="UP000287224">
    <property type="component" value="Unassembled WGS sequence"/>
</dbReference>
<evidence type="ECO:0000256" key="3">
    <source>
        <dbReference type="ARBA" id="ARBA00023163"/>
    </source>
</evidence>
<evidence type="ECO:0000256" key="1">
    <source>
        <dbReference type="ARBA" id="ARBA00023015"/>
    </source>
</evidence>
<evidence type="ECO:0000313" key="5">
    <source>
        <dbReference type="EMBL" id="GCE07040.1"/>
    </source>
</evidence>
<dbReference type="InterPro" id="IPR016032">
    <property type="entry name" value="Sig_transdc_resp-reg_C-effctor"/>
</dbReference>